<evidence type="ECO:0000259" key="2">
    <source>
        <dbReference type="PROSITE" id="PS50086"/>
    </source>
</evidence>
<dbReference type="FunFam" id="1.10.8.270:FF:000025">
    <property type="entry name" value="TBC1 domain family member 15-like"/>
    <property type="match status" value="1"/>
</dbReference>
<dbReference type="PROSITE" id="PS50086">
    <property type="entry name" value="TBC_RABGAP"/>
    <property type="match status" value="1"/>
</dbReference>
<evidence type="ECO:0000313" key="3">
    <source>
        <dbReference type="EMBL" id="EEC68478.1"/>
    </source>
</evidence>
<accession>B8BLE2</accession>
<dbReference type="Proteomes" id="UP000007015">
    <property type="component" value="Chromosome 11"/>
</dbReference>
<dbReference type="EMBL" id="CM000136">
    <property type="protein sequence ID" value="EEC68478.1"/>
    <property type="molecule type" value="Genomic_DNA"/>
</dbReference>
<dbReference type="STRING" id="39946.B8BLE2"/>
<dbReference type="SMART" id="SM00164">
    <property type="entry name" value="TBC"/>
    <property type="match status" value="1"/>
</dbReference>
<evidence type="ECO:0000313" key="4">
    <source>
        <dbReference type="Proteomes" id="UP000007015"/>
    </source>
</evidence>
<dbReference type="SUPFAM" id="SSF47923">
    <property type="entry name" value="Ypt/Rab-GAP domain of gyp1p"/>
    <property type="match status" value="2"/>
</dbReference>
<organism evidence="3 4">
    <name type="scientific">Oryza sativa subsp. indica</name>
    <name type="common">Rice</name>
    <dbReference type="NCBI Taxonomy" id="39946"/>
    <lineage>
        <taxon>Eukaryota</taxon>
        <taxon>Viridiplantae</taxon>
        <taxon>Streptophyta</taxon>
        <taxon>Embryophyta</taxon>
        <taxon>Tracheophyta</taxon>
        <taxon>Spermatophyta</taxon>
        <taxon>Magnoliopsida</taxon>
        <taxon>Liliopsida</taxon>
        <taxon>Poales</taxon>
        <taxon>Poaceae</taxon>
        <taxon>BOP clade</taxon>
        <taxon>Oryzoideae</taxon>
        <taxon>Oryzeae</taxon>
        <taxon>Oryzinae</taxon>
        <taxon>Oryza</taxon>
        <taxon>Oryza sativa</taxon>
    </lineage>
</organism>
<dbReference type="Gramene" id="BGIOSGA035563-TA">
    <property type="protein sequence ID" value="BGIOSGA035563-PA"/>
    <property type="gene ID" value="BGIOSGA035563"/>
</dbReference>
<dbReference type="InterPro" id="IPR035969">
    <property type="entry name" value="Rab-GAP_TBC_sf"/>
</dbReference>
<dbReference type="Gene3D" id="1.10.8.270">
    <property type="entry name" value="putative rabgap domain of human tbc1 domain family member 14 like domains"/>
    <property type="match status" value="1"/>
</dbReference>
<protein>
    <recommendedName>
        <fullName evidence="2">Rab-GAP TBC domain-containing protein</fullName>
    </recommendedName>
</protein>
<name>B8BLE2_ORYSI</name>
<evidence type="ECO:0000256" key="1">
    <source>
        <dbReference type="SAM" id="MobiDB-lite"/>
    </source>
</evidence>
<dbReference type="Gene3D" id="1.10.472.80">
    <property type="entry name" value="Ypt/Rab-GAP domain of gyp1p, domain 3"/>
    <property type="match status" value="1"/>
</dbReference>
<reference evidence="3 4" key="1">
    <citation type="journal article" date="2005" name="PLoS Biol.">
        <title>The genomes of Oryza sativa: a history of duplications.</title>
        <authorList>
            <person name="Yu J."/>
            <person name="Wang J."/>
            <person name="Lin W."/>
            <person name="Li S."/>
            <person name="Li H."/>
            <person name="Zhou J."/>
            <person name="Ni P."/>
            <person name="Dong W."/>
            <person name="Hu S."/>
            <person name="Zeng C."/>
            <person name="Zhang J."/>
            <person name="Zhang Y."/>
            <person name="Li R."/>
            <person name="Xu Z."/>
            <person name="Li S."/>
            <person name="Li X."/>
            <person name="Zheng H."/>
            <person name="Cong L."/>
            <person name="Lin L."/>
            <person name="Yin J."/>
            <person name="Geng J."/>
            <person name="Li G."/>
            <person name="Shi J."/>
            <person name="Liu J."/>
            <person name="Lv H."/>
            <person name="Li J."/>
            <person name="Wang J."/>
            <person name="Deng Y."/>
            <person name="Ran L."/>
            <person name="Shi X."/>
            <person name="Wang X."/>
            <person name="Wu Q."/>
            <person name="Li C."/>
            <person name="Ren X."/>
            <person name="Wang J."/>
            <person name="Wang X."/>
            <person name="Li D."/>
            <person name="Liu D."/>
            <person name="Zhang X."/>
            <person name="Ji Z."/>
            <person name="Zhao W."/>
            <person name="Sun Y."/>
            <person name="Zhang Z."/>
            <person name="Bao J."/>
            <person name="Han Y."/>
            <person name="Dong L."/>
            <person name="Ji J."/>
            <person name="Chen P."/>
            <person name="Wu S."/>
            <person name="Liu J."/>
            <person name="Xiao Y."/>
            <person name="Bu D."/>
            <person name="Tan J."/>
            <person name="Yang L."/>
            <person name="Ye C."/>
            <person name="Zhang J."/>
            <person name="Xu J."/>
            <person name="Zhou Y."/>
            <person name="Yu Y."/>
            <person name="Zhang B."/>
            <person name="Zhuang S."/>
            <person name="Wei H."/>
            <person name="Liu B."/>
            <person name="Lei M."/>
            <person name="Yu H."/>
            <person name="Li Y."/>
            <person name="Xu H."/>
            <person name="Wei S."/>
            <person name="He X."/>
            <person name="Fang L."/>
            <person name="Zhang Z."/>
            <person name="Zhang Y."/>
            <person name="Huang X."/>
            <person name="Su Z."/>
            <person name="Tong W."/>
            <person name="Li J."/>
            <person name="Tong Z."/>
            <person name="Li S."/>
            <person name="Ye J."/>
            <person name="Wang L."/>
            <person name="Fang L."/>
            <person name="Lei T."/>
            <person name="Chen C."/>
            <person name="Chen H."/>
            <person name="Xu Z."/>
            <person name="Li H."/>
            <person name="Huang H."/>
            <person name="Zhang F."/>
            <person name="Xu H."/>
            <person name="Li N."/>
            <person name="Zhao C."/>
            <person name="Li S."/>
            <person name="Dong L."/>
            <person name="Huang Y."/>
            <person name="Li L."/>
            <person name="Xi Y."/>
            <person name="Qi Q."/>
            <person name="Li W."/>
            <person name="Zhang B."/>
            <person name="Hu W."/>
            <person name="Zhang Y."/>
            <person name="Tian X."/>
            <person name="Jiao Y."/>
            <person name="Liang X."/>
            <person name="Jin J."/>
            <person name="Gao L."/>
            <person name="Zheng W."/>
            <person name="Hao B."/>
            <person name="Liu S."/>
            <person name="Wang W."/>
            <person name="Yuan L."/>
            <person name="Cao M."/>
            <person name="McDermott J."/>
            <person name="Samudrala R."/>
            <person name="Wang J."/>
            <person name="Wong G.K."/>
            <person name="Yang H."/>
        </authorList>
    </citation>
    <scope>NUCLEOTIDE SEQUENCE [LARGE SCALE GENOMIC DNA]</scope>
    <source>
        <strain evidence="4">cv. 93-11</strain>
    </source>
</reference>
<dbReference type="GO" id="GO:0005096">
    <property type="term" value="F:GTPase activator activity"/>
    <property type="evidence" value="ECO:0007669"/>
    <property type="project" value="TreeGrafter"/>
</dbReference>
<feature type="domain" description="Rab-GAP TBC" evidence="2">
    <location>
        <begin position="66"/>
        <end position="341"/>
    </location>
</feature>
<dbReference type="HOGENOM" id="CLU_004457_1_1_1"/>
<dbReference type="PANTHER" id="PTHR22957">
    <property type="entry name" value="TBC1 DOMAIN FAMILY MEMBER GTPASE-ACTIVATING PROTEIN"/>
    <property type="match status" value="1"/>
</dbReference>
<dbReference type="Pfam" id="PF00566">
    <property type="entry name" value="RabGAP-TBC"/>
    <property type="match status" value="1"/>
</dbReference>
<sequence length="457" mass="52245">MLRRAGKGEVADGFYQIRSDCTHKVPETKFKIKVGKTLSVRKWHAAFTREGRLDIASVLNRIQKGGVHPTIRGEVWEFLLGCFDPGSTFDEREQIREKRSLNIVTDDLCRIQYAIWKQECKDMDSHVGSGKIITAPIITEDGKPIKDPLVLLEATSDQHTMQSSSSSSRNEHEVDKSENCVVDKQIIEWKLLLHQIGLDVLRTDRSMVFYENKENLSKLWDILAVYAWIDKEIGYCQGMSDLCSPMIVLLNDEADAFWCFERLMRRLRGNFRCTQQSVGVENQLQHLASIIQVLDPKLHDHLETLGGGDYLFAFRMFMVLFRRELSFGDSLYLWEMMWALEYDPDIFSTYEHIDAATGVTPGHRQKVKSIRQFGKYERDNMKNGATSDNDGPVPISVFLVASVLKENSAKLLQEARGIDDVIRILNDVNGNLDAKKACAVALKLHRKYLKKIQGKKP</sequence>
<gene>
    <name evidence="3" type="ORF">OsI_36728</name>
</gene>
<dbReference type="AlphaFoldDB" id="B8BLE2"/>
<keyword evidence="4" id="KW-1185">Reference proteome</keyword>
<feature type="region of interest" description="Disordered" evidence="1">
    <location>
        <begin position="156"/>
        <end position="176"/>
    </location>
</feature>
<dbReference type="OMA" id="TYEHIDA"/>
<dbReference type="InterPro" id="IPR000195">
    <property type="entry name" value="Rab-GAP-TBC_dom"/>
</dbReference>
<proteinExistence type="predicted"/>
<dbReference type="PANTHER" id="PTHR22957:SF597">
    <property type="entry name" value="RAB-GAP TBC DOMAIN-CONTAINING PROTEIN"/>
    <property type="match status" value="1"/>
</dbReference>